<dbReference type="InterPro" id="IPR025204">
    <property type="entry name" value="CENP-L"/>
</dbReference>
<comment type="similarity">
    <text evidence="3">Belongs to the CENP-L/IML3 family.</text>
</comment>
<evidence type="ECO:0000256" key="4">
    <source>
        <dbReference type="ARBA" id="ARBA00016380"/>
    </source>
</evidence>
<sequence>MNKKTECIPKNEFPGKFTCRKNYGPHRRDDSSLRNDRFQRSPTDSSNYRAVSGIQTIVHLTIFRPTSARKLIGQVKKSLSVPVQSMDVCRAKQAAPLCFPGKLVVLVDGQFERSYDGSQKILVSRCGLDLLKICTSMASFRNENTLQDTFVPNLLESVDPAKVALLLSKQWTLYSVTPMHKFSYTNLKEYARLLSAHICAEKQKGLAVEVGTELNVKATFSPLPGLKGREQDPGSILVQVLAKAPLSAAGAQDRIVWSGCFCCTFADEDTLDMLTSETLLCLPLFLVNGAETLTAMVGTWFQKAFDCSFSSLPISSRDLAWMAAMWTGYEAHEHITATEFIFSVPVEPHMDISYAIHPEDIKALWSNIHKGQDEVLAEEVDLFFQCLYTHFFRHFKIHLSATHLVKVSTSVASAHCDGKVKILSKEYLLQVLGYLTELAINNIQY</sequence>
<evidence type="ECO:0000256" key="8">
    <source>
        <dbReference type="SAM" id="MobiDB-lite"/>
    </source>
</evidence>
<accession>A0A974D245</accession>
<feature type="region of interest" description="Disordered" evidence="8">
    <location>
        <begin position="19"/>
        <end position="46"/>
    </location>
</feature>
<dbReference type="Proteomes" id="UP000694892">
    <property type="component" value="Chromosome 4S"/>
</dbReference>
<evidence type="ECO:0000313" key="9">
    <source>
        <dbReference type="EMBL" id="OCT82770.1"/>
    </source>
</evidence>
<comment type="subcellular location">
    <subcellularLocation>
        <location evidence="2">Chromosome</location>
        <location evidence="2">Centromere</location>
    </subcellularLocation>
    <subcellularLocation>
        <location evidence="1">Nucleus</location>
    </subcellularLocation>
</comment>
<protein>
    <recommendedName>
        <fullName evidence="4">Centromere protein L</fullName>
    </recommendedName>
</protein>
<keyword evidence="6" id="KW-0539">Nucleus</keyword>
<proteinExistence type="inferred from homology"/>
<evidence type="ECO:0000313" key="10">
    <source>
        <dbReference type="Proteomes" id="UP000694892"/>
    </source>
</evidence>
<feature type="compositionally biased region" description="Basic and acidic residues" evidence="8">
    <location>
        <begin position="26"/>
        <end position="39"/>
    </location>
</feature>
<dbReference type="GO" id="GO:0005634">
    <property type="term" value="C:nucleus"/>
    <property type="evidence" value="ECO:0007669"/>
    <property type="project" value="UniProtKB-SubCell"/>
</dbReference>
<reference evidence="10" key="1">
    <citation type="journal article" date="2016" name="Nature">
        <title>Genome evolution in the allotetraploid frog Xenopus laevis.</title>
        <authorList>
            <person name="Session A.M."/>
            <person name="Uno Y."/>
            <person name="Kwon T."/>
            <person name="Chapman J.A."/>
            <person name="Toyoda A."/>
            <person name="Takahashi S."/>
            <person name="Fukui A."/>
            <person name="Hikosaka A."/>
            <person name="Suzuki A."/>
            <person name="Kondo M."/>
            <person name="van Heeringen S.J."/>
            <person name="Quigley I."/>
            <person name="Heinz S."/>
            <person name="Ogino H."/>
            <person name="Ochi H."/>
            <person name="Hellsten U."/>
            <person name="Lyons J.B."/>
            <person name="Simakov O."/>
            <person name="Putnam N."/>
            <person name="Stites J."/>
            <person name="Kuroki Y."/>
            <person name="Tanaka T."/>
            <person name="Michiue T."/>
            <person name="Watanabe M."/>
            <person name="Bogdanovic O."/>
            <person name="Lister R."/>
            <person name="Georgiou G."/>
            <person name="Paranjpe S.S."/>
            <person name="van Kruijsbergen I."/>
            <person name="Shu S."/>
            <person name="Carlson J."/>
            <person name="Kinoshita T."/>
            <person name="Ohta Y."/>
            <person name="Mawaribuchi S."/>
            <person name="Jenkins J."/>
            <person name="Grimwood J."/>
            <person name="Schmutz J."/>
            <person name="Mitros T."/>
            <person name="Mozaffari S.V."/>
            <person name="Suzuki Y."/>
            <person name="Haramoto Y."/>
            <person name="Yamamoto T.S."/>
            <person name="Takagi C."/>
            <person name="Heald R."/>
            <person name="Miller K."/>
            <person name="Haudenschild C."/>
            <person name="Kitzman J."/>
            <person name="Nakayama T."/>
            <person name="Izutsu Y."/>
            <person name="Robert J."/>
            <person name="Fortriede J."/>
            <person name="Burns K."/>
            <person name="Lotay V."/>
            <person name="Karimi K."/>
            <person name="Yasuoka Y."/>
            <person name="Dichmann D.S."/>
            <person name="Flajnik M.F."/>
            <person name="Houston D.W."/>
            <person name="Shendure J."/>
            <person name="DuPasquier L."/>
            <person name="Vize P.D."/>
            <person name="Zorn A.M."/>
            <person name="Ito M."/>
            <person name="Marcotte E.M."/>
            <person name="Wallingford J.B."/>
            <person name="Ito Y."/>
            <person name="Asashima M."/>
            <person name="Ueno N."/>
            <person name="Matsuda Y."/>
            <person name="Veenstra G.J."/>
            <person name="Fujiyama A."/>
            <person name="Harland R.M."/>
            <person name="Taira M."/>
            <person name="Rokhsar D.S."/>
        </authorList>
    </citation>
    <scope>NUCLEOTIDE SEQUENCE [LARGE SCALE GENOMIC DNA]</scope>
    <source>
        <strain evidence="10">J</strain>
    </source>
</reference>
<evidence type="ECO:0000256" key="1">
    <source>
        <dbReference type="ARBA" id="ARBA00004123"/>
    </source>
</evidence>
<gene>
    <name evidence="9" type="ORF">XELAEV_18025304mg</name>
</gene>
<evidence type="ECO:0000256" key="7">
    <source>
        <dbReference type="ARBA" id="ARBA00023328"/>
    </source>
</evidence>
<dbReference type="Pfam" id="PF13092">
    <property type="entry name" value="CENP-L"/>
    <property type="match status" value="1"/>
</dbReference>
<evidence type="ECO:0000256" key="3">
    <source>
        <dbReference type="ARBA" id="ARBA00011060"/>
    </source>
</evidence>
<dbReference type="PANTHER" id="PTHR31740">
    <property type="entry name" value="CENTROMERE PROTEIN L"/>
    <property type="match status" value="1"/>
</dbReference>
<evidence type="ECO:0000256" key="5">
    <source>
        <dbReference type="ARBA" id="ARBA00022454"/>
    </source>
</evidence>
<dbReference type="GO" id="GO:0000775">
    <property type="term" value="C:chromosome, centromeric region"/>
    <property type="evidence" value="ECO:0007669"/>
    <property type="project" value="UniProtKB-SubCell"/>
</dbReference>
<organism evidence="9 10">
    <name type="scientific">Xenopus laevis</name>
    <name type="common">African clawed frog</name>
    <dbReference type="NCBI Taxonomy" id="8355"/>
    <lineage>
        <taxon>Eukaryota</taxon>
        <taxon>Metazoa</taxon>
        <taxon>Chordata</taxon>
        <taxon>Craniata</taxon>
        <taxon>Vertebrata</taxon>
        <taxon>Euteleostomi</taxon>
        <taxon>Amphibia</taxon>
        <taxon>Batrachia</taxon>
        <taxon>Anura</taxon>
        <taxon>Pipoidea</taxon>
        <taxon>Pipidae</taxon>
        <taxon>Xenopodinae</taxon>
        <taxon>Xenopus</taxon>
        <taxon>Xenopus</taxon>
    </lineage>
</organism>
<keyword evidence="7" id="KW-0137">Centromere</keyword>
<dbReference type="EMBL" id="CM004473">
    <property type="protein sequence ID" value="OCT82770.1"/>
    <property type="molecule type" value="Genomic_DNA"/>
</dbReference>
<evidence type="ECO:0000256" key="6">
    <source>
        <dbReference type="ARBA" id="ARBA00023242"/>
    </source>
</evidence>
<dbReference type="PANTHER" id="PTHR31740:SF2">
    <property type="entry name" value="CENTROMERE PROTEIN L"/>
    <property type="match status" value="1"/>
</dbReference>
<evidence type="ECO:0000256" key="2">
    <source>
        <dbReference type="ARBA" id="ARBA00004584"/>
    </source>
</evidence>
<dbReference type="AlphaFoldDB" id="A0A974D245"/>
<name>A0A974D245_XENLA</name>
<keyword evidence="5" id="KW-0158">Chromosome</keyword>